<dbReference type="PANTHER" id="PTHR40457:SF1">
    <property type="entry name" value="PHOSPHOLIPASE A1"/>
    <property type="match status" value="1"/>
</dbReference>
<comment type="cofactor">
    <cofactor evidence="1">
        <name>Ca(2+)</name>
        <dbReference type="ChEBI" id="CHEBI:29108"/>
    </cofactor>
    <text evidence="1">Binds 1 Ca(2+) ion per monomer. In the dimeric form the Ca(2+) is bound by different amino acids with binding of each Ca(2+) shared with ligands coming from each monomer. The Ca(2+) ion may have a role in catalysis.</text>
</comment>
<dbReference type="EC" id="3.1.1.32" evidence="1"/>
<dbReference type="EC" id="3.1.1.4" evidence="1"/>
<name>A0ABS6XIF3_9SPHN</name>
<comment type="catalytic activity">
    <reaction evidence="1">
        <text>a 1,2-diacyl-sn-glycero-3-phosphocholine + H2O = a 2-acyl-sn-glycero-3-phosphocholine + a fatty acid + H(+)</text>
        <dbReference type="Rhea" id="RHEA:18689"/>
        <dbReference type="ChEBI" id="CHEBI:15377"/>
        <dbReference type="ChEBI" id="CHEBI:15378"/>
        <dbReference type="ChEBI" id="CHEBI:28868"/>
        <dbReference type="ChEBI" id="CHEBI:57643"/>
        <dbReference type="ChEBI" id="CHEBI:57875"/>
        <dbReference type="EC" id="3.1.1.32"/>
    </reaction>
</comment>
<reference evidence="3 4" key="1">
    <citation type="submission" date="2021-07" db="EMBL/GenBank/DDBJ databases">
        <title>Stakelama flava sp. nov., a novel endophytic bacterium isolated from branch of Kandelia candel.</title>
        <authorList>
            <person name="Tuo L."/>
        </authorList>
    </citation>
    <scope>NUCLEOTIDE SEQUENCE [LARGE SCALE GENOMIC DNA]</scope>
    <source>
        <strain evidence="3 4">CBK3Z-3</strain>
    </source>
</reference>
<dbReference type="EMBL" id="JAHWZX010000003">
    <property type="protein sequence ID" value="MBW4329993.1"/>
    <property type="molecule type" value="Genomic_DNA"/>
</dbReference>
<comment type="caution">
    <text evidence="3">The sequence shown here is derived from an EMBL/GenBank/DDBJ whole genome shotgun (WGS) entry which is preliminary data.</text>
</comment>
<keyword evidence="1" id="KW-0998">Cell outer membrane</keyword>
<proteinExistence type="inferred from homology"/>
<comment type="subcellular location">
    <subcellularLocation>
        <location evidence="1">Cell outer membrane</location>
        <topology evidence="1">Multi-pass membrane protein</topology>
    </subcellularLocation>
    <text evidence="1">One of the very few enzymes located there.</text>
</comment>
<protein>
    <recommendedName>
        <fullName evidence="1">Phospholipase A1</fullName>
        <ecNumber evidence="1">3.1.1.32</ecNumber>
        <ecNumber evidence="1">3.1.1.4</ecNumber>
    </recommendedName>
    <alternativeName>
        <fullName evidence="1">Phosphatidylcholine 1-acylhydrolase</fullName>
    </alternativeName>
</protein>
<comment type="catalytic activity">
    <reaction evidence="1">
        <text>a 1,2-diacyl-sn-glycero-3-phosphocholine + H2O = a 1-acyl-sn-glycero-3-phosphocholine + a fatty acid + H(+)</text>
        <dbReference type="Rhea" id="RHEA:15801"/>
        <dbReference type="ChEBI" id="CHEBI:15377"/>
        <dbReference type="ChEBI" id="CHEBI:15378"/>
        <dbReference type="ChEBI" id="CHEBI:28868"/>
        <dbReference type="ChEBI" id="CHEBI:57643"/>
        <dbReference type="ChEBI" id="CHEBI:58168"/>
        <dbReference type="EC" id="3.1.1.4"/>
    </reaction>
</comment>
<accession>A0ABS6XIF3</accession>
<dbReference type="RefSeq" id="WP_219237120.1">
    <property type="nucleotide sequence ID" value="NZ_JAHWZX010000003.1"/>
</dbReference>
<dbReference type="PANTHER" id="PTHR40457">
    <property type="entry name" value="PHOSPHOLIPASE A1"/>
    <property type="match status" value="1"/>
</dbReference>
<comment type="function">
    <text evidence="1">Hydrolysis of phosphatidylcholine with phospholipase A2 (EC 3.1.1.4) and phospholipase A1 (EC 3.1.1.32) activities.</text>
</comment>
<evidence type="ECO:0000256" key="1">
    <source>
        <dbReference type="RuleBase" id="RU366027"/>
    </source>
</evidence>
<evidence type="ECO:0000313" key="4">
    <source>
        <dbReference type="Proteomes" id="UP001197214"/>
    </source>
</evidence>
<keyword evidence="1" id="KW-0378">Hydrolase</keyword>
<gene>
    <name evidence="3" type="ORF">KY084_03790</name>
</gene>
<dbReference type="Pfam" id="PF02253">
    <property type="entry name" value="PLA1"/>
    <property type="match status" value="1"/>
</dbReference>
<dbReference type="InterPro" id="IPR003187">
    <property type="entry name" value="PLipase_A1"/>
</dbReference>
<feature type="compositionally biased region" description="Pro residues" evidence="2">
    <location>
        <begin position="92"/>
        <end position="104"/>
    </location>
</feature>
<evidence type="ECO:0000256" key="2">
    <source>
        <dbReference type="SAM" id="MobiDB-lite"/>
    </source>
</evidence>
<keyword evidence="1" id="KW-0443">Lipid metabolism</keyword>
<evidence type="ECO:0000313" key="3">
    <source>
        <dbReference type="EMBL" id="MBW4329993.1"/>
    </source>
</evidence>
<keyword evidence="1" id="KW-0472">Membrane</keyword>
<keyword evidence="1" id="KW-0479">Metal-binding</keyword>
<organism evidence="3 4">
    <name type="scientific">Stakelama flava</name>
    <dbReference type="NCBI Taxonomy" id="2860338"/>
    <lineage>
        <taxon>Bacteria</taxon>
        <taxon>Pseudomonadati</taxon>
        <taxon>Pseudomonadota</taxon>
        <taxon>Alphaproteobacteria</taxon>
        <taxon>Sphingomonadales</taxon>
        <taxon>Sphingomonadaceae</taxon>
        <taxon>Stakelama</taxon>
    </lineage>
</organism>
<feature type="region of interest" description="Disordered" evidence="2">
    <location>
        <begin position="92"/>
        <end position="116"/>
    </location>
</feature>
<dbReference type="Proteomes" id="UP001197214">
    <property type="component" value="Unassembled WGS sequence"/>
</dbReference>
<comment type="similarity">
    <text evidence="1">Belongs to the phospholipase A1 family.</text>
</comment>
<comment type="subunit">
    <text evidence="1">Homodimer; dimerization is reversible, and the dimeric form is the active one.</text>
</comment>
<keyword evidence="1" id="KW-0106">Calcium</keyword>
<keyword evidence="4" id="KW-1185">Reference proteome</keyword>
<sequence length="344" mass="36835">MLVTLLSAAPLTAFAQTRIVPEQPASAQAARGGVDVFVVNEGDADETMTLPDELSVTAANGETLTLHAPDALPSGVAARGFVRVRYTLAGPATPPPAVASAPPPPDRESGVMSATGHHDGLLSRLEPHDPVYGVAGAGDAGAKLQFSFAVRPFEGAGVLDGLRFGYTQTMFWAIDRKSAPFRSTTYSPEIYYEIAPEDTVRIAAGYHHDSNGGGPATSVDINRFFVRAAKRFDIGHDWYAEVAPEAWLYYSTKHPRGSIKRYLGYTGLRLAVGQEDGIKFAGHLTGNPGTGKAAGELFVSYPLTRIDDSIGIYMFGQLYSGYGESLEDYDRSDSHARIGISFTR</sequence>
<keyword evidence="1" id="KW-0442">Lipid degradation</keyword>